<accession>A0A0R1EAX0</accession>
<protein>
    <submittedName>
        <fullName evidence="2">Uncharacterized protein</fullName>
    </submittedName>
</protein>
<name>A0A0R1EAX0_DROYA</name>
<reference evidence="2 3" key="2">
    <citation type="journal article" date="2007" name="PLoS Biol.">
        <title>Principles of genome evolution in the Drosophila melanogaster species group.</title>
        <authorList>
            <person name="Ranz J.M."/>
            <person name="Maurin D."/>
            <person name="Chan Y.S."/>
            <person name="von Grotthuss M."/>
            <person name="Hillier L.W."/>
            <person name="Roote J."/>
            <person name="Ashburner M."/>
            <person name="Bergman C.M."/>
        </authorList>
    </citation>
    <scope>NUCLEOTIDE SEQUENCE [LARGE SCALE GENOMIC DNA]</scope>
    <source>
        <strain evidence="3">Tai18E2 / Tucson 14021-0261.01</strain>
    </source>
</reference>
<evidence type="ECO:0000313" key="3">
    <source>
        <dbReference type="Proteomes" id="UP000002282"/>
    </source>
</evidence>
<evidence type="ECO:0000256" key="1">
    <source>
        <dbReference type="SAM" id="MobiDB-lite"/>
    </source>
</evidence>
<organism evidence="2 3">
    <name type="scientific">Drosophila yakuba</name>
    <name type="common">Fruit fly</name>
    <dbReference type="NCBI Taxonomy" id="7245"/>
    <lineage>
        <taxon>Eukaryota</taxon>
        <taxon>Metazoa</taxon>
        <taxon>Ecdysozoa</taxon>
        <taxon>Arthropoda</taxon>
        <taxon>Hexapoda</taxon>
        <taxon>Insecta</taxon>
        <taxon>Pterygota</taxon>
        <taxon>Neoptera</taxon>
        <taxon>Endopterygota</taxon>
        <taxon>Diptera</taxon>
        <taxon>Brachycera</taxon>
        <taxon>Muscomorpha</taxon>
        <taxon>Ephydroidea</taxon>
        <taxon>Drosophilidae</taxon>
        <taxon>Drosophila</taxon>
        <taxon>Sophophora</taxon>
    </lineage>
</organism>
<reference evidence="2 3" key="1">
    <citation type="journal article" date="2007" name="Nature">
        <title>Evolution of genes and genomes on the Drosophila phylogeny.</title>
        <authorList>
            <consortium name="Drosophila 12 Genomes Consortium"/>
            <person name="Clark A.G."/>
            <person name="Eisen M.B."/>
            <person name="Smith D.R."/>
            <person name="Bergman C.M."/>
            <person name="Oliver B."/>
            <person name="Markow T.A."/>
            <person name="Kaufman T.C."/>
            <person name="Kellis M."/>
            <person name="Gelbart W."/>
            <person name="Iyer V.N."/>
            <person name="Pollard D.A."/>
            <person name="Sackton T.B."/>
            <person name="Larracuente A.M."/>
            <person name="Singh N.D."/>
            <person name="Abad J.P."/>
            <person name="Abt D.N."/>
            <person name="Adryan B."/>
            <person name="Aguade M."/>
            <person name="Akashi H."/>
            <person name="Anderson W.W."/>
            <person name="Aquadro C.F."/>
            <person name="Ardell D.H."/>
            <person name="Arguello R."/>
            <person name="Artieri C.G."/>
            <person name="Barbash D.A."/>
            <person name="Barker D."/>
            <person name="Barsanti P."/>
            <person name="Batterham P."/>
            <person name="Batzoglou S."/>
            <person name="Begun D."/>
            <person name="Bhutkar A."/>
            <person name="Blanco E."/>
            <person name="Bosak S.A."/>
            <person name="Bradley R.K."/>
            <person name="Brand A.D."/>
            <person name="Brent M.R."/>
            <person name="Brooks A.N."/>
            <person name="Brown R.H."/>
            <person name="Butlin R.K."/>
            <person name="Caggese C."/>
            <person name="Calvi B.R."/>
            <person name="Bernardo de Carvalho A."/>
            <person name="Caspi A."/>
            <person name="Castrezana S."/>
            <person name="Celniker S.E."/>
            <person name="Chang J.L."/>
            <person name="Chapple C."/>
            <person name="Chatterji S."/>
            <person name="Chinwalla A."/>
            <person name="Civetta A."/>
            <person name="Clifton S.W."/>
            <person name="Comeron J.M."/>
            <person name="Costello J.C."/>
            <person name="Coyne J.A."/>
            <person name="Daub J."/>
            <person name="David R.G."/>
            <person name="Delcher A.L."/>
            <person name="Delehaunty K."/>
            <person name="Do C.B."/>
            <person name="Ebling H."/>
            <person name="Edwards K."/>
            <person name="Eickbush T."/>
            <person name="Evans J.D."/>
            <person name="Filipski A."/>
            <person name="Findeiss S."/>
            <person name="Freyhult E."/>
            <person name="Fulton L."/>
            <person name="Fulton R."/>
            <person name="Garcia A.C."/>
            <person name="Gardiner A."/>
            <person name="Garfield D.A."/>
            <person name="Garvin B.E."/>
            <person name="Gibson G."/>
            <person name="Gilbert D."/>
            <person name="Gnerre S."/>
            <person name="Godfrey J."/>
            <person name="Good R."/>
            <person name="Gotea V."/>
            <person name="Gravely B."/>
            <person name="Greenberg A.J."/>
            <person name="Griffiths-Jones S."/>
            <person name="Gross S."/>
            <person name="Guigo R."/>
            <person name="Gustafson E.A."/>
            <person name="Haerty W."/>
            <person name="Hahn M.W."/>
            <person name="Halligan D.L."/>
            <person name="Halpern A.L."/>
            <person name="Halter G.M."/>
            <person name="Han M.V."/>
            <person name="Heger A."/>
            <person name="Hillier L."/>
            <person name="Hinrichs A.S."/>
            <person name="Holmes I."/>
            <person name="Hoskins R.A."/>
            <person name="Hubisz M.J."/>
            <person name="Hultmark D."/>
            <person name="Huntley M.A."/>
            <person name="Jaffe D.B."/>
            <person name="Jagadeeshan S."/>
            <person name="Jeck W.R."/>
            <person name="Johnson J."/>
            <person name="Jones C.D."/>
            <person name="Jordan W.C."/>
            <person name="Karpen G.H."/>
            <person name="Kataoka E."/>
            <person name="Keightley P.D."/>
            <person name="Kheradpour P."/>
            <person name="Kirkness E.F."/>
            <person name="Koerich L.B."/>
            <person name="Kristiansen K."/>
            <person name="Kudrna D."/>
            <person name="Kulathinal R.J."/>
            <person name="Kumar S."/>
            <person name="Kwok R."/>
            <person name="Lander E."/>
            <person name="Langley C.H."/>
            <person name="Lapoint R."/>
            <person name="Lazzaro B.P."/>
            <person name="Lee S.J."/>
            <person name="Levesque L."/>
            <person name="Li R."/>
            <person name="Lin C.F."/>
            <person name="Lin M.F."/>
            <person name="Lindblad-Toh K."/>
            <person name="Llopart A."/>
            <person name="Long M."/>
            <person name="Low L."/>
            <person name="Lozovsky E."/>
            <person name="Lu J."/>
            <person name="Luo M."/>
            <person name="Machado C.A."/>
            <person name="Makalowski W."/>
            <person name="Marzo M."/>
            <person name="Matsuda M."/>
            <person name="Matzkin L."/>
            <person name="McAllister B."/>
            <person name="McBride C.S."/>
            <person name="McKernan B."/>
            <person name="McKernan K."/>
            <person name="Mendez-Lago M."/>
            <person name="Minx P."/>
            <person name="Mollenhauer M.U."/>
            <person name="Montooth K."/>
            <person name="Mount S.M."/>
            <person name="Mu X."/>
            <person name="Myers E."/>
            <person name="Negre B."/>
            <person name="Newfeld S."/>
            <person name="Nielsen R."/>
            <person name="Noor M.A."/>
            <person name="O'Grady P."/>
            <person name="Pachter L."/>
            <person name="Papaceit M."/>
            <person name="Parisi M.J."/>
            <person name="Parisi M."/>
            <person name="Parts L."/>
            <person name="Pedersen J.S."/>
            <person name="Pesole G."/>
            <person name="Phillippy A.M."/>
            <person name="Ponting C.P."/>
            <person name="Pop M."/>
            <person name="Porcelli D."/>
            <person name="Powell J.R."/>
            <person name="Prohaska S."/>
            <person name="Pruitt K."/>
            <person name="Puig M."/>
            <person name="Quesneville H."/>
            <person name="Ram K.R."/>
            <person name="Rand D."/>
            <person name="Rasmussen M.D."/>
            <person name="Reed L.K."/>
            <person name="Reenan R."/>
            <person name="Reily A."/>
            <person name="Remington K.A."/>
            <person name="Rieger T.T."/>
            <person name="Ritchie M.G."/>
            <person name="Robin C."/>
            <person name="Rogers Y.H."/>
            <person name="Rohde C."/>
            <person name="Rozas J."/>
            <person name="Rubenfield M.J."/>
            <person name="Ruiz A."/>
            <person name="Russo S."/>
            <person name="Salzberg S.L."/>
            <person name="Sanchez-Gracia A."/>
            <person name="Saranga D.J."/>
            <person name="Sato H."/>
            <person name="Schaeffer S.W."/>
            <person name="Schatz M.C."/>
            <person name="Schlenke T."/>
            <person name="Schwartz R."/>
            <person name="Segarra C."/>
            <person name="Singh R.S."/>
            <person name="Sirot L."/>
            <person name="Sirota M."/>
            <person name="Sisneros N.B."/>
            <person name="Smith C.D."/>
            <person name="Smith T.F."/>
            <person name="Spieth J."/>
            <person name="Stage D.E."/>
            <person name="Stark A."/>
            <person name="Stephan W."/>
            <person name="Strausberg R.L."/>
            <person name="Strempel S."/>
            <person name="Sturgill D."/>
            <person name="Sutton G."/>
            <person name="Sutton G.G."/>
            <person name="Tao W."/>
            <person name="Teichmann S."/>
            <person name="Tobari Y.N."/>
            <person name="Tomimura Y."/>
            <person name="Tsolas J.M."/>
            <person name="Valente V.L."/>
            <person name="Venter E."/>
            <person name="Venter J.C."/>
            <person name="Vicario S."/>
            <person name="Vieira F.G."/>
            <person name="Vilella A.J."/>
            <person name="Villasante A."/>
            <person name="Walenz B."/>
            <person name="Wang J."/>
            <person name="Wasserman M."/>
            <person name="Watts T."/>
            <person name="Wilson D."/>
            <person name="Wilson R.K."/>
            <person name="Wing R.A."/>
            <person name="Wolfner M.F."/>
            <person name="Wong A."/>
            <person name="Wong G.K."/>
            <person name="Wu C.I."/>
            <person name="Wu G."/>
            <person name="Yamamoto D."/>
            <person name="Yang H.P."/>
            <person name="Yang S.P."/>
            <person name="Yorke J.A."/>
            <person name="Yoshida K."/>
            <person name="Zdobnov E."/>
            <person name="Zhang P."/>
            <person name="Zhang Y."/>
            <person name="Zimin A.V."/>
            <person name="Baldwin J."/>
            <person name="Abdouelleil A."/>
            <person name="Abdulkadir J."/>
            <person name="Abebe A."/>
            <person name="Abera B."/>
            <person name="Abreu J."/>
            <person name="Acer S.C."/>
            <person name="Aftuck L."/>
            <person name="Alexander A."/>
            <person name="An P."/>
            <person name="Anderson E."/>
            <person name="Anderson S."/>
            <person name="Arachi H."/>
            <person name="Azer M."/>
            <person name="Bachantsang P."/>
            <person name="Barry A."/>
            <person name="Bayul T."/>
            <person name="Berlin A."/>
            <person name="Bessette D."/>
            <person name="Bloom T."/>
            <person name="Blye J."/>
            <person name="Boguslavskiy L."/>
            <person name="Bonnet C."/>
            <person name="Boukhgalter B."/>
            <person name="Bourzgui I."/>
            <person name="Brown A."/>
            <person name="Cahill P."/>
            <person name="Channer S."/>
            <person name="Cheshatsang Y."/>
            <person name="Chuda L."/>
            <person name="Citroen M."/>
            <person name="Collymore A."/>
            <person name="Cooke P."/>
            <person name="Costello M."/>
            <person name="D'Aco K."/>
            <person name="Daza R."/>
            <person name="De Haan G."/>
            <person name="DeGray S."/>
            <person name="DeMaso C."/>
            <person name="Dhargay N."/>
            <person name="Dooley K."/>
            <person name="Dooley E."/>
            <person name="Doricent M."/>
            <person name="Dorje P."/>
            <person name="Dorjee K."/>
            <person name="Dupes A."/>
            <person name="Elong R."/>
            <person name="Falk J."/>
            <person name="Farina A."/>
            <person name="Faro S."/>
            <person name="Ferguson D."/>
            <person name="Fisher S."/>
            <person name="Foley C.D."/>
            <person name="Franke A."/>
            <person name="Friedrich D."/>
            <person name="Gadbois L."/>
            <person name="Gearin G."/>
            <person name="Gearin C.R."/>
            <person name="Giannoukos G."/>
            <person name="Goode T."/>
            <person name="Graham J."/>
            <person name="Grandbois E."/>
            <person name="Grewal S."/>
            <person name="Gyaltsen K."/>
            <person name="Hafez N."/>
            <person name="Hagos B."/>
            <person name="Hall J."/>
            <person name="Henson C."/>
            <person name="Hollinger A."/>
            <person name="Honan T."/>
            <person name="Huard M.D."/>
            <person name="Hughes L."/>
            <person name="Hurhula B."/>
            <person name="Husby M.E."/>
            <person name="Kamat A."/>
            <person name="Kanga B."/>
            <person name="Kashin S."/>
            <person name="Khazanovich D."/>
            <person name="Kisner P."/>
            <person name="Lance K."/>
            <person name="Lara M."/>
            <person name="Lee W."/>
            <person name="Lennon N."/>
            <person name="Letendre F."/>
            <person name="LeVine R."/>
            <person name="Lipovsky A."/>
            <person name="Liu X."/>
            <person name="Liu J."/>
            <person name="Liu S."/>
            <person name="Lokyitsang T."/>
            <person name="Lokyitsang Y."/>
            <person name="Lubonja R."/>
            <person name="Lui A."/>
            <person name="MacDonald P."/>
            <person name="Magnisalis V."/>
            <person name="Maru K."/>
            <person name="Matthews C."/>
            <person name="McCusker W."/>
            <person name="McDonough S."/>
            <person name="Mehta T."/>
            <person name="Meldrim J."/>
            <person name="Meneus L."/>
            <person name="Mihai O."/>
            <person name="Mihalev A."/>
            <person name="Mihova T."/>
            <person name="Mittelman R."/>
            <person name="Mlenga V."/>
            <person name="Montmayeur A."/>
            <person name="Mulrain L."/>
            <person name="Navidi A."/>
            <person name="Naylor J."/>
            <person name="Negash T."/>
            <person name="Nguyen T."/>
            <person name="Nguyen N."/>
            <person name="Nicol R."/>
            <person name="Norbu C."/>
            <person name="Norbu N."/>
            <person name="Novod N."/>
            <person name="O'Neill B."/>
            <person name="Osman S."/>
            <person name="Markiewicz E."/>
            <person name="Oyono O.L."/>
            <person name="Patti C."/>
            <person name="Phunkhang P."/>
            <person name="Pierre F."/>
            <person name="Priest M."/>
            <person name="Raghuraman S."/>
            <person name="Rege F."/>
            <person name="Reyes R."/>
            <person name="Rise C."/>
            <person name="Rogov P."/>
            <person name="Ross K."/>
            <person name="Ryan E."/>
            <person name="Settipalli S."/>
            <person name="Shea T."/>
            <person name="Sherpa N."/>
            <person name="Shi L."/>
            <person name="Shih D."/>
            <person name="Sparrow T."/>
            <person name="Spaulding J."/>
            <person name="Stalker J."/>
            <person name="Stange-Thomann N."/>
            <person name="Stavropoulos S."/>
            <person name="Stone C."/>
            <person name="Strader C."/>
            <person name="Tesfaye S."/>
            <person name="Thomson T."/>
            <person name="Thoulutsang Y."/>
            <person name="Thoulutsang D."/>
            <person name="Topham K."/>
            <person name="Topping I."/>
            <person name="Tsamla T."/>
            <person name="Vassiliev H."/>
            <person name="Vo A."/>
            <person name="Wangchuk T."/>
            <person name="Wangdi T."/>
            <person name="Weiand M."/>
            <person name="Wilkinson J."/>
            <person name="Wilson A."/>
            <person name="Yadav S."/>
            <person name="Young G."/>
            <person name="Yu Q."/>
            <person name="Zembek L."/>
            <person name="Zhong D."/>
            <person name="Zimmer A."/>
            <person name="Zwirko Z."/>
            <person name="Jaffe D.B."/>
            <person name="Alvarez P."/>
            <person name="Brockman W."/>
            <person name="Butler J."/>
            <person name="Chin C."/>
            <person name="Gnerre S."/>
            <person name="Grabherr M."/>
            <person name="Kleber M."/>
            <person name="Mauceli E."/>
            <person name="MacCallum I."/>
        </authorList>
    </citation>
    <scope>NUCLEOTIDE SEQUENCE [LARGE SCALE GENOMIC DNA]</scope>
    <source>
        <strain evidence="3">Tai18E2 / Tucson 14021-0261.01</strain>
    </source>
</reference>
<proteinExistence type="predicted"/>
<keyword evidence="3" id="KW-1185">Reference proteome</keyword>
<evidence type="ECO:0000313" key="2">
    <source>
        <dbReference type="EMBL" id="KRK05059.1"/>
    </source>
</evidence>
<dbReference type="Proteomes" id="UP000002282">
    <property type="component" value="Unassembled WGS sequence"/>
</dbReference>
<feature type="compositionally biased region" description="Basic residues" evidence="1">
    <location>
        <begin position="101"/>
        <end position="113"/>
    </location>
</feature>
<dbReference type="AlphaFoldDB" id="A0A0R1EAX0"/>
<feature type="region of interest" description="Disordered" evidence="1">
    <location>
        <begin position="1"/>
        <end position="44"/>
    </location>
</feature>
<sequence>MFKRGNISRQVEALESSAPGQPRPGGGTERVQLGKNAGRARESLGSRPEFTRICLVPLIWNTMYNEVFNNALPDSTKIVSFADRTCPDLEQKAGEVSTYPRGRRYTTRHRNPP</sequence>
<gene>
    <name evidence="2" type="primary">Dyak\GE29186</name>
    <name evidence="2" type="synonym">GE29186</name>
    <name evidence="2" type="ORF">Dyak_GE29186</name>
</gene>
<dbReference type="KEGG" id="dya:Dyak_GE29186"/>
<dbReference type="EMBL" id="CH891639">
    <property type="protein sequence ID" value="KRK05059.1"/>
    <property type="molecule type" value="Genomic_DNA"/>
</dbReference>
<feature type="region of interest" description="Disordered" evidence="1">
    <location>
        <begin position="92"/>
        <end position="113"/>
    </location>
</feature>